<feature type="chain" id="PRO_5046906536" evidence="2">
    <location>
        <begin position="27"/>
        <end position="113"/>
    </location>
</feature>
<evidence type="ECO:0000256" key="2">
    <source>
        <dbReference type="SAM" id="SignalP"/>
    </source>
</evidence>
<organism evidence="3 4">
    <name type="scientific">Actinomycetospora aurantiaca</name>
    <dbReference type="NCBI Taxonomy" id="3129233"/>
    <lineage>
        <taxon>Bacteria</taxon>
        <taxon>Bacillati</taxon>
        <taxon>Actinomycetota</taxon>
        <taxon>Actinomycetes</taxon>
        <taxon>Pseudonocardiales</taxon>
        <taxon>Pseudonocardiaceae</taxon>
        <taxon>Actinomycetospora</taxon>
    </lineage>
</organism>
<sequence>MLVKKAGMVVLGAAAGVAALSGTAFAGEAQASTGHGHSWDRGHDHHHGDRDNDRDRDIRFNDNDVRFSDDDFSPSASNEQGFFGDQTGLVNLGNTNVQAPISAVVDILGGVTA</sequence>
<accession>A0ABU8MJG5</accession>
<dbReference type="EMBL" id="JBBEGN010000002">
    <property type="protein sequence ID" value="MEJ2867453.1"/>
    <property type="molecule type" value="Genomic_DNA"/>
</dbReference>
<name>A0ABU8MJG5_9PSEU</name>
<keyword evidence="4" id="KW-1185">Reference proteome</keyword>
<comment type="caution">
    <text evidence="3">The sequence shown here is derived from an EMBL/GenBank/DDBJ whole genome shotgun (WGS) entry which is preliminary data.</text>
</comment>
<protein>
    <submittedName>
        <fullName evidence="3">Uncharacterized protein</fullName>
    </submittedName>
</protein>
<proteinExistence type="predicted"/>
<feature type="signal peptide" evidence="2">
    <location>
        <begin position="1"/>
        <end position="26"/>
    </location>
</feature>
<gene>
    <name evidence="3" type="ORF">WCD74_06730</name>
</gene>
<keyword evidence="2" id="KW-0732">Signal</keyword>
<evidence type="ECO:0000256" key="1">
    <source>
        <dbReference type="SAM" id="MobiDB-lite"/>
    </source>
</evidence>
<evidence type="ECO:0000313" key="3">
    <source>
        <dbReference type="EMBL" id="MEJ2867453.1"/>
    </source>
</evidence>
<dbReference type="Proteomes" id="UP001385809">
    <property type="component" value="Unassembled WGS sequence"/>
</dbReference>
<evidence type="ECO:0000313" key="4">
    <source>
        <dbReference type="Proteomes" id="UP001385809"/>
    </source>
</evidence>
<dbReference type="RefSeq" id="WP_337694056.1">
    <property type="nucleotide sequence ID" value="NZ_JBBEGN010000002.1"/>
</dbReference>
<feature type="region of interest" description="Disordered" evidence="1">
    <location>
        <begin position="29"/>
        <end position="87"/>
    </location>
</feature>
<feature type="compositionally biased region" description="Basic and acidic residues" evidence="1">
    <location>
        <begin position="37"/>
        <end position="69"/>
    </location>
</feature>
<reference evidence="3 4" key="1">
    <citation type="submission" date="2024-03" db="EMBL/GenBank/DDBJ databases">
        <title>Actinomycetospora sp. OC33-EN08, a novel actinomycete isolated from wild orchid (Aerides multiflora).</title>
        <authorList>
            <person name="Suriyachadkun C."/>
        </authorList>
    </citation>
    <scope>NUCLEOTIDE SEQUENCE [LARGE SCALE GENOMIC DNA]</scope>
    <source>
        <strain evidence="3 4">OC33-EN08</strain>
    </source>
</reference>